<dbReference type="PANTHER" id="PTHR22808:SF1">
    <property type="entry name" value="RNA CYTOSINE-C(5)-METHYLTRANSFERASE NSUN2-RELATED"/>
    <property type="match status" value="1"/>
</dbReference>
<dbReference type="InterPro" id="IPR018314">
    <property type="entry name" value="RsmB/NOL1/NOP2-like_CS"/>
</dbReference>
<dbReference type="EC" id="2.1.1.202" evidence="13"/>
<evidence type="ECO:0000256" key="7">
    <source>
        <dbReference type="ARBA" id="ARBA00022694"/>
    </source>
</evidence>
<dbReference type="InterPro" id="IPR057286">
    <property type="entry name" value="PUA_NSUN2"/>
</dbReference>
<dbReference type="Proteomes" id="UP001151582">
    <property type="component" value="Unassembled WGS sequence"/>
</dbReference>
<feature type="binding site" evidence="10">
    <location>
        <begin position="172"/>
        <end position="178"/>
    </location>
    <ligand>
        <name>S-adenosyl-L-methionine</name>
        <dbReference type="ChEBI" id="CHEBI:59789"/>
    </ligand>
</feature>
<evidence type="ECO:0000256" key="2">
    <source>
        <dbReference type="ARBA" id="ARBA00007494"/>
    </source>
</evidence>
<dbReference type="InterPro" id="IPR049560">
    <property type="entry name" value="MeTrfase_RsmB-F_NOP2_cat"/>
</dbReference>
<evidence type="ECO:0000256" key="5">
    <source>
        <dbReference type="ARBA" id="ARBA00022679"/>
    </source>
</evidence>
<dbReference type="PROSITE" id="PS51686">
    <property type="entry name" value="SAM_MT_RSMB_NOP"/>
    <property type="match status" value="1"/>
</dbReference>
<dbReference type="InterPro" id="IPR023270">
    <property type="entry name" value="RCMT_NCL1"/>
</dbReference>
<dbReference type="GO" id="GO:0005634">
    <property type="term" value="C:nucleus"/>
    <property type="evidence" value="ECO:0007669"/>
    <property type="project" value="UniProtKB-SubCell"/>
</dbReference>
<dbReference type="OrthoDB" id="6093671at2759"/>
<feature type="region of interest" description="Disordered" evidence="11">
    <location>
        <begin position="430"/>
        <end position="530"/>
    </location>
</feature>
<organism evidence="13 14">
    <name type="scientific">Dimargaris verticillata</name>
    <dbReference type="NCBI Taxonomy" id="2761393"/>
    <lineage>
        <taxon>Eukaryota</taxon>
        <taxon>Fungi</taxon>
        <taxon>Fungi incertae sedis</taxon>
        <taxon>Zoopagomycota</taxon>
        <taxon>Kickxellomycotina</taxon>
        <taxon>Dimargaritomycetes</taxon>
        <taxon>Dimargaritales</taxon>
        <taxon>Dimargaritaceae</taxon>
        <taxon>Dimargaris</taxon>
    </lineage>
</organism>
<dbReference type="EMBL" id="JANBQB010000498">
    <property type="protein sequence ID" value="KAJ1975729.1"/>
    <property type="molecule type" value="Genomic_DNA"/>
</dbReference>
<feature type="binding site" evidence="10">
    <location>
        <position position="204"/>
    </location>
    <ligand>
        <name>S-adenosyl-L-methionine</name>
        <dbReference type="ChEBI" id="CHEBI:59789"/>
    </ligand>
</feature>
<keyword evidence="9" id="KW-0539">Nucleus</keyword>
<reference evidence="13" key="1">
    <citation type="submission" date="2022-07" db="EMBL/GenBank/DDBJ databases">
        <title>Phylogenomic reconstructions and comparative analyses of Kickxellomycotina fungi.</title>
        <authorList>
            <person name="Reynolds N.K."/>
            <person name="Stajich J.E."/>
            <person name="Barry K."/>
            <person name="Grigoriev I.V."/>
            <person name="Crous P."/>
            <person name="Smith M.E."/>
        </authorList>
    </citation>
    <scope>NUCLEOTIDE SEQUENCE</scope>
    <source>
        <strain evidence="13">RSA 567</strain>
    </source>
</reference>
<sequence length="753" mass="83349">MGGIKPNQTRAGSETAGGKHDYQPITDFQKCNDQFNAFYKAQSLFATSEEWDEMMETMRVVLPTSFRITGHRQHALELRDLLERKFVPFILSLEMEGETLDPPTPIPWYPQNLGWQFKLPRIALKKSDTLRQFHSFLVTETDIGNISRQEVVSMIPPLLLDVLPGQRVLDMCAAPGSKTAQLLEALHADNGQDEFTKGLVIANDADLKRACMLVHQTKRLHSPCLLVTNQDAEQFSHTLYPPSGDSKHPTPILFDRILCDVPCSGDGTMRKNLLIWRDWSIKDSLGLHRTQVRIAQRAALLLKVGGRMVYSTCSLNPMENEAVVAELLNTTQGALRLMDMSQALPGLKRCPGITTWKVMARDGTLADDYEQFATKVPNRSLAKYPPSLFPPANIDTLGMDKCLRIYPHLQNTGGFFVAVFEKVQPLTQRDLSLEDSEPSAGTPVETAVSDSASDTASPLPAKRVKVETTNDATGVMASPEPASPAPEPKGGPLQPLEPTASPAAVPASVAKTKDHTDRTPIKDQPYTFLDPTDPDLDRIWEFYGISPQVPRDLFMTRSEGTRQRAMYMVSTDIKAVMSVARNERMRVVNTGIKCFSRNDIDNTPCNYRIHAEALPLLFPYLGEARKVQLPLDDAKLLLETSGHVNFTMLSPGLQDQVQPIDLGCCIGILNVTKDETKEEAKDKQDGGLGLTTVAGTMTLPLWRGKGSVNILLSKQDKGSVYMRLFGTPIKLAPKPACDKRSDKQEEPKNSASK</sequence>
<gene>
    <name evidence="13" type="primary">NCL1</name>
    <name evidence="13" type="ORF">H4R34_004233</name>
</gene>
<protein>
    <submittedName>
        <fullName evidence="13">tRNA (Cytosine-5-)-methyltransferase ncl1</fullName>
        <ecNumber evidence="13">2.1.1.202</ecNumber>
    </submittedName>
</protein>
<keyword evidence="5 10" id="KW-0808">Transferase</keyword>
<evidence type="ECO:0000256" key="9">
    <source>
        <dbReference type="ARBA" id="ARBA00023242"/>
    </source>
</evidence>
<dbReference type="InterPro" id="IPR001678">
    <property type="entry name" value="MeTrfase_RsmB-F_NOP2_dom"/>
</dbReference>
<evidence type="ECO:0000256" key="8">
    <source>
        <dbReference type="ARBA" id="ARBA00022884"/>
    </source>
</evidence>
<feature type="compositionally biased region" description="Basic and acidic residues" evidence="11">
    <location>
        <begin position="511"/>
        <end position="521"/>
    </location>
</feature>
<dbReference type="PRINTS" id="PR02008">
    <property type="entry name" value="RCMTFAMILY"/>
</dbReference>
<feature type="region of interest" description="Disordered" evidence="11">
    <location>
        <begin position="1"/>
        <end position="21"/>
    </location>
</feature>
<evidence type="ECO:0000256" key="4">
    <source>
        <dbReference type="ARBA" id="ARBA00022603"/>
    </source>
</evidence>
<dbReference type="PANTHER" id="PTHR22808">
    <property type="entry name" value="NCL1 YEAST -RELATED NOL1/NOP2/FMU SUN DOMAIN-CONTAINING"/>
    <property type="match status" value="1"/>
</dbReference>
<dbReference type="PROSITE" id="PS01153">
    <property type="entry name" value="NOL1_NOP2_SUN"/>
    <property type="match status" value="1"/>
</dbReference>
<feature type="compositionally biased region" description="Polar residues" evidence="11">
    <location>
        <begin position="1"/>
        <end position="12"/>
    </location>
</feature>
<comment type="similarity">
    <text evidence="2 10">Belongs to the class I-like SAM-binding methyltransferase superfamily. RsmB/NOP family.</text>
</comment>
<dbReference type="Pfam" id="PF01189">
    <property type="entry name" value="Methyltr_RsmB-F"/>
    <property type="match status" value="1"/>
</dbReference>
<dbReference type="InterPro" id="IPR057285">
    <property type="entry name" value="Pre-PUA_NSUN2"/>
</dbReference>
<dbReference type="AlphaFoldDB" id="A0A9W8B5C6"/>
<dbReference type="GO" id="GO:0000049">
    <property type="term" value="F:tRNA binding"/>
    <property type="evidence" value="ECO:0007669"/>
    <property type="project" value="UniProtKB-KW"/>
</dbReference>
<comment type="caution">
    <text evidence="13">The sequence shown here is derived from an EMBL/GenBank/DDBJ whole genome shotgun (WGS) entry which is preliminary data.</text>
</comment>
<feature type="compositionally biased region" description="Low complexity" evidence="11">
    <location>
        <begin position="499"/>
        <end position="510"/>
    </location>
</feature>
<dbReference type="GO" id="GO:0016428">
    <property type="term" value="F:tRNA (cytidine-5-)-methyltransferase activity"/>
    <property type="evidence" value="ECO:0007669"/>
    <property type="project" value="InterPro"/>
</dbReference>
<dbReference type="GO" id="GO:0030488">
    <property type="term" value="P:tRNA methylation"/>
    <property type="evidence" value="ECO:0007669"/>
    <property type="project" value="TreeGrafter"/>
</dbReference>
<feature type="compositionally biased region" description="Low complexity" evidence="11">
    <location>
        <begin position="446"/>
        <end position="457"/>
    </location>
</feature>
<evidence type="ECO:0000313" key="14">
    <source>
        <dbReference type="Proteomes" id="UP001151582"/>
    </source>
</evidence>
<dbReference type="Pfam" id="PF25376">
    <property type="entry name" value="Pre-PUA_NSUN2"/>
    <property type="match status" value="1"/>
</dbReference>
<evidence type="ECO:0000313" key="13">
    <source>
        <dbReference type="EMBL" id="KAJ1975729.1"/>
    </source>
</evidence>
<feature type="domain" description="SAM-dependent MTase RsmB/NOP-type" evidence="12">
    <location>
        <begin position="54"/>
        <end position="423"/>
    </location>
</feature>
<keyword evidence="8 10" id="KW-0694">RNA-binding</keyword>
<keyword evidence="7" id="KW-0819">tRNA processing</keyword>
<feature type="binding site" evidence="10">
    <location>
        <position position="260"/>
    </location>
    <ligand>
        <name>S-adenosyl-L-methionine</name>
        <dbReference type="ChEBI" id="CHEBI:59789"/>
    </ligand>
</feature>
<dbReference type="SUPFAM" id="SSF53335">
    <property type="entry name" value="S-adenosyl-L-methionine-dependent methyltransferases"/>
    <property type="match status" value="1"/>
</dbReference>
<dbReference type="InterPro" id="IPR029063">
    <property type="entry name" value="SAM-dependent_MTases_sf"/>
</dbReference>
<proteinExistence type="inferred from homology"/>
<feature type="binding site" evidence="10">
    <location>
        <position position="231"/>
    </location>
    <ligand>
        <name>S-adenosyl-L-methionine</name>
        <dbReference type="ChEBI" id="CHEBI:59789"/>
    </ligand>
</feature>
<feature type="compositionally biased region" description="Basic and acidic residues" evidence="11">
    <location>
        <begin position="736"/>
        <end position="753"/>
    </location>
</feature>
<feature type="active site" description="Nucleophile" evidence="10">
    <location>
        <position position="313"/>
    </location>
</feature>
<evidence type="ECO:0000256" key="10">
    <source>
        <dbReference type="PROSITE-ProRule" id="PRU01023"/>
    </source>
</evidence>
<evidence type="ECO:0000256" key="11">
    <source>
        <dbReference type="SAM" id="MobiDB-lite"/>
    </source>
</evidence>
<accession>A0A9W8B5C6</accession>
<keyword evidence="14" id="KW-1185">Reference proteome</keyword>
<keyword evidence="3" id="KW-0820">tRNA-binding</keyword>
<dbReference type="Gene3D" id="3.40.50.150">
    <property type="entry name" value="Vaccinia Virus protein VP39"/>
    <property type="match status" value="1"/>
</dbReference>
<name>A0A9W8B5C6_9FUNG</name>
<dbReference type="PRINTS" id="PR02011">
    <property type="entry name" value="RCMTNCL1"/>
</dbReference>
<comment type="subcellular location">
    <subcellularLocation>
        <location evidence="1">Nucleus</location>
    </subcellularLocation>
</comment>
<evidence type="ECO:0000256" key="6">
    <source>
        <dbReference type="ARBA" id="ARBA00022691"/>
    </source>
</evidence>
<keyword evidence="4 10" id="KW-0489">Methyltransferase</keyword>
<dbReference type="GO" id="GO:0005737">
    <property type="term" value="C:cytoplasm"/>
    <property type="evidence" value="ECO:0007669"/>
    <property type="project" value="TreeGrafter"/>
</dbReference>
<evidence type="ECO:0000259" key="12">
    <source>
        <dbReference type="PROSITE" id="PS51686"/>
    </source>
</evidence>
<dbReference type="InterPro" id="IPR023267">
    <property type="entry name" value="RCMT"/>
</dbReference>
<dbReference type="Pfam" id="PF25378">
    <property type="entry name" value="PUA_NSUN2"/>
    <property type="match status" value="1"/>
</dbReference>
<keyword evidence="6 10" id="KW-0949">S-adenosyl-L-methionine</keyword>
<evidence type="ECO:0000256" key="3">
    <source>
        <dbReference type="ARBA" id="ARBA00022555"/>
    </source>
</evidence>
<feature type="region of interest" description="Disordered" evidence="11">
    <location>
        <begin position="733"/>
        <end position="753"/>
    </location>
</feature>
<evidence type="ECO:0000256" key="1">
    <source>
        <dbReference type="ARBA" id="ARBA00004123"/>
    </source>
</evidence>